<protein>
    <submittedName>
        <fullName evidence="1">Uncharacterized protein</fullName>
    </submittedName>
</protein>
<proteinExistence type="predicted"/>
<reference evidence="1" key="1">
    <citation type="journal article" date="2021" name="Proc. Natl. Acad. Sci. U.S.A.">
        <title>A Catalog of Tens of Thousands of Viruses from Human Metagenomes Reveals Hidden Associations with Chronic Diseases.</title>
        <authorList>
            <person name="Tisza M.J."/>
            <person name="Buck C.B."/>
        </authorList>
    </citation>
    <scope>NUCLEOTIDE SEQUENCE</scope>
    <source>
        <strain evidence="1">CthVG1</strain>
    </source>
</reference>
<name>A0A8S5RAY1_9CAUD</name>
<accession>A0A8S5RAY1</accession>
<evidence type="ECO:0000313" key="1">
    <source>
        <dbReference type="EMBL" id="DAE28124.1"/>
    </source>
</evidence>
<dbReference type="EMBL" id="BK015851">
    <property type="protein sequence ID" value="DAE28124.1"/>
    <property type="molecule type" value="Genomic_DNA"/>
</dbReference>
<sequence>MVIEIARFNQNHDKTMKEQLTPSDLRTMARKAADYITFNCDEISEGFEITHKGYTVFVDYTARLCNDELAEFAEVPAVWGQAGREYPEIAEALQLMLN</sequence>
<organism evidence="1">
    <name type="scientific">Podoviridae sp. cthVG1</name>
    <dbReference type="NCBI Taxonomy" id="2827297"/>
    <lineage>
        <taxon>Viruses</taxon>
        <taxon>Duplodnaviria</taxon>
        <taxon>Heunggongvirae</taxon>
        <taxon>Uroviricota</taxon>
        <taxon>Caudoviricetes</taxon>
    </lineage>
</organism>